<feature type="non-terminal residue" evidence="2">
    <location>
        <position position="1"/>
    </location>
</feature>
<organism evidence="2">
    <name type="scientific">uncultured Nocardioidaceae bacterium</name>
    <dbReference type="NCBI Taxonomy" id="253824"/>
    <lineage>
        <taxon>Bacteria</taxon>
        <taxon>Bacillati</taxon>
        <taxon>Actinomycetota</taxon>
        <taxon>Actinomycetes</taxon>
        <taxon>Propionibacteriales</taxon>
        <taxon>Nocardioidaceae</taxon>
        <taxon>environmental samples</taxon>
    </lineage>
</organism>
<evidence type="ECO:0000313" key="2">
    <source>
        <dbReference type="EMBL" id="CAA9331766.1"/>
    </source>
</evidence>
<accession>A0A6J4LIS0</accession>
<name>A0A6J4LIS0_9ACTN</name>
<feature type="compositionally biased region" description="Basic residues" evidence="1">
    <location>
        <begin position="19"/>
        <end position="42"/>
    </location>
</feature>
<dbReference type="EMBL" id="CADCUI010000008">
    <property type="protein sequence ID" value="CAA9331766.1"/>
    <property type="molecule type" value="Genomic_DNA"/>
</dbReference>
<reference evidence="2" key="1">
    <citation type="submission" date="2020-02" db="EMBL/GenBank/DDBJ databases">
        <authorList>
            <person name="Meier V. D."/>
        </authorList>
    </citation>
    <scope>NUCLEOTIDE SEQUENCE</scope>
    <source>
        <strain evidence="2">AVDCRST_MAG34</strain>
    </source>
</reference>
<sequence>VLDRLVHGRHPASRGGRDRLRRLSATRPRRPRGSVGRRRAGAGRRGAADSGPTARGLRRPI</sequence>
<feature type="non-terminal residue" evidence="2">
    <location>
        <position position="61"/>
    </location>
</feature>
<gene>
    <name evidence="2" type="ORF">AVDCRST_MAG34-503</name>
</gene>
<dbReference type="AlphaFoldDB" id="A0A6J4LIS0"/>
<proteinExistence type="predicted"/>
<feature type="region of interest" description="Disordered" evidence="1">
    <location>
        <begin position="1"/>
        <end position="61"/>
    </location>
</feature>
<evidence type="ECO:0000256" key="1">
    <source>
        <dbReference type="SAM" id="MobiDB-lite"/>
    </source>
</evidence>
<protein>
    <submittedName>
        <fullName evidence="2">Uncharacterized protein</fullName>
    </submittedName>
</protein>